<dbReference type="PANTHER" id="PTHR47131:SF1">
    <property type="entry name" value="CATION CHANNEL SPERM-ASSOCIATED PROTEIN 3"/>
    <property type="match status" value="1"/>
</dbReference>
<feature type="transmembrane region" description="Helical" evidence="5">
    <location>
        <begin position="111"/>
        <end position="129"/>
    </location>
</feature>
<evidence type="ECO:0000256" key="4">
    <source>
        <dbReference type="ARBA" id="ARBA00023136"/>
    </source>
</evidence>
<feature type="domain" description="Ion transport" evidence="6">
    <location>
        <begin position="45"/>
        <end position="272"/>
    </location>
</feature>
<proteinExistence type="predicted"/>
<dbReference type="PANTHER" id="PTHR47131">
    <property type="entry name" value="CATION CHANNEL SPERM-ASSOCIATED PROTEIN 3"/>
    <property type="match status" value="1"/>
</dbReference>
<dbReference type="Proteomes" id="UP000694865">
    <property type="component" value="Unplaced"/>
</dbReference>
<evidence type="ECO:0000256" key="2">
    <source>
        <dbReference type="ARBA" id="ARBA00022692"/>
    </source>
</evidence>
<evidence type="ECO:0000313" key="7">
    <source>
        <dbReference type="Proteomes" id="UP000694865"/>
    </source>
</evidence>
<dbReference type="SUPFAM" id="SSF81324">
    <property type="entry name" value="Voltage-gated potassium channels"/>
    <property type="match status" value="1"/>
</dbReference>
<dbReference type="InterPro" id="IPR005821">
    <property type="entry name" value="Ion_trans_dom"/>
</dbReference>
<dbReference type="InterPro" id="IPR027359">
    <property type="entry name" value="Volt_channel_dom_sf"/>
</dbReference>
<evidence type="ECO:0000313" key="8">
    <source>
        <dbReference type="RefSeq" id="XP_002730732.1"/>
    </source>
</evidence>
<evidence type="ECO:0000259" key="6">
    <source>
        <dbReference type="Pfam" id="PF00520"/>
    </source>
</evidence>
<protein>
    <submittedName>
        <fullName evidence="8">Cation channel sperm-associated protein 3-like</fullName>
    </submittedName>
</protein>
<name>A0ABM0GIQ9_SACKO</name>
<accession>A0ABM0GIQ9</accession>
<gene>
    <name evidence="8" type="primary">LOC100376399</name>
</gene>
<dbReference type="Pfam" id="PF00520">
    <property type="entry name" value="Ion_trans"/>
    <property type="match status" value="1"/>
</dbReference>
<evidence type="ECO:0000256" key="1">
    <source>
        <dbReference type="ARBA" id="ARBA00004141"/>
    </source>
</evidence>
<dbReference type="GeneID" id="100376399"/>
<feature type="transmembrane region" description="Helical" evidence="5">
    <location>
        <begin position="46"/>
        <end position="64"/>
    </location>
</feature>
<comment type="subcellular location">
    <subcellularLocation>
        <location evidence="1">Membrane</location>
        <topology evidence="1">Multi-pass membrane protein</topology>
    </subcellularLocation>
</comment>
<organism evidence="7 8">
    <name type="scientific">Saccoglossus kowalevskii</name>
    <name type="common">Acorn worm</name>
    <dbReference type="NCBI Taxonomy" id="10224"/>
    <lineage>
        <taxon>Eukaryota</taxon>
        <taxon>Metazoa</taxon>
        <taxon>Hemichordata</taxon>
        <taxon>Enteropneusta</taxon>
        <taxon>Harrimaniidae</taxon>
        <taxon>Saccoglossus</taxon>
    </lineage>
</organism>
<dbReference type="Gene3D" id="1.20.120.350">
    <property type="entry name" value="Voltage-gated potassium channels. Chain C"/>
    <property type="match status" value="1"/>
</dbReference>
<feature type="transmembrane region" description="Helical" evidence="5">
    <location>
        <begin position="241"/>
        <end position="264"/>
    </location>
</feature>
<feature type="transmembrane region" description="Helical" evidence="5">
    <location>
        <begin position="76"/>
        <end position="99"/>
    </location>
</feature>
<dbReference type="Gene3D" id="1.10.287.70">
    <property type="match status" value="1"/>
</dbReference>
<evidence type="ECO:0000256" key="5">
    <source>
        <dbReference type="SAM" id="Phobius"/>
    </source>
</evidence>
<keyword evidence="3 5" id="KW-1133">Transmembrane helix</keyword>
<feature type="transmembrane region" description="Helical" evidence="5">
    <location>
        <begin position="204"/>
        <end position="221"/>
    </location>
</feature>
<reference evidence="8" key="1">
    <citation type="submission" date="2025-08" db="UniProtKB">
        <authorList>
            <consortium name="RefSeq"/>
        </authorList>
    </citation>
    <scope>IDENTIFICATION</scope>
    <source>
        <tissue evidence="8">Testes</tissue>
    </source>
</reference>
<keyword evidence="2 5" id="KW-0812">Transmembrane</keyword>
<dbReference type="RefSeq" id="XP_002730732.1">
    <property type="nucleotide sequence ID" value="XM_002730686.1"/>
</dbReference>
<sequence>MSLDSCYSRESNYDEQSIDSDVSDENWVRCDYDFHKFVQIFTESSIFNGFIMTTIMLNAMFMAFETDIDIKANATLLFIIADDIFLGIYTVEFILKIYAEPVRYFYSSYNIFDFIVLIISYFPAIFSGAGGGDSGVDFIRVLRALRALRTLRTVSFIRGLQVLVTALLDTIRKSVLNVVLLLLLLMFLFGIVGYYFFGSSDKEHWGGLGPAMLTLFAYVTVDGWTDLQQSLDDKGLTGSRFYTISFIFLGHFIFTNIFISAIIMNIHDATEDDREEQIRERVMIVHKKKEYMIKKQHDDVKQMLEKQQGSRFSNFHEMMEEFQRTLRHDDYVIMVDLATNLTWLETFITSLDHQDNTIYRLQQLNFEVSKLLAMDFELKLRERYGTS</sequence>
<keyword evidence="4 5" id="KW-0472">Membrane</keyword>
<keyword evidence="7" id="KW-1185">Reference proteome</keyword>
<evidence type="ECO:0000256" key="3">
    <source>
        <dbReference type="ARBA" id="ARBA00022989"/>
    </source>
</evidence>
<feature type="transmembrane region" description="Helical" evidence="5">
    <location>
        <begin position="174"/>
        <end position="197"/>
    </location>
</feature>